<comment type="function">
    <text evidence="3 14 16">Endonuclease that specifically degrades the RNA of RNA-DNA hybrids.</text>
</comment>
<dbReference type="PANTHER" id="PTHR10954:SF18">
    <property type="entry name" value="RIBONUCLEASE HII"/>
    <property type="match status" value="1"/>
</dbReference>
<dbReference type="GO" id="GO:0043137">
    <property type="term" value="P:DNA replication, removal of RNA primer"/>
    <property type="evidence" value="ECO:0007669"/>
    <property type="project" value="TreeGrafter"/>
</dbReference>
<dbReference type="Gene3D" id="3.30.420.10">
    <property type="entry name" value="Ribonuclease H-like superfamily/Ribonuclease H"/>
    <property type="match status" value="1"/>
</dbReference>
<dbReference type="GO" id="GO:0030145">
    <property type="term" value="F:manganese ion binding"/>
    <property type="evidence" value="ECO:0007669"/>
    <property type="project" value="UniProtKB-UniRule"/>
</dbReference>
<keyword evidence="8 14" id="KW-0963">Cytoplasm</keyword>
<proteinExistence type="inferred from homology"/>
<dbReference type="GO" id="GO:0005737">
    <property type="term" value="C:cytoplasm"/>
    <property type="evidence" value="ECO:0007669"/>
    <property type="project" value="UniProtKB-SubCell"/>
</dbReference>
<evidence type="ECO:0000256" key="13">
    <source>
        <dbReference type="ARBA" id="ARBA00023211"/>
    </source>
</evidence>
<comment type="subcellular location">
    <subcellularLocation>
        <location evidence="4 14">Cytoplasm</location>
    </subcellularLocation>
</comment>
<dbReference type="SUPFAM" id="SSF53098">
    <property type="entry name" value="Ribonuclease H-like"/>
    <property type="match status" value="1"/>
</dbReference>
<dbReference type="InterPro" id="IPR022898">
    <property type="entry name" value="RNase_HII"/>
</dbReference>
<keyword evidence="10 14" id="KW-0479">Metal-binding</keyword>
<gene>
    <name evidence="14" type="primary">rnhB</name>
    <name evidence="18" type="ORF">EWM62_13040</name>
</gene>
<feature type="binding site" evidence="14 15">
    <location>
        <position position="108"/>
    </location>
    <ligand>
        <name>a divalent metal cation</name>
        <dbReference type="ChEBI" id="CHEBI:60240"/>
    </ligand>
</feature>
<dbReference type="RefSeq" id="WP_129877117.1">
    <property type="nucleotide sequence ID" value="NZ_SEWG01000005.1"/>
</dbReference>
<comment type="similarity">
    <text evidence="5 14 16">Belongs to the RNase HII family.</text>
</comment>
<dbReference type="Pfam" id="PF01351">
    <property type="entry name" value="RNase_HII"/>
    <property type="match status" value="1"/>
</dbReference>
<evidence type="ECO:0000256" key="9">
    <source>
        <dbReference type="ARBA" id="ARBA00022722"/>
    </source>
</evidence>
<keyword evidence="9 14" id="KW-0540">Nuclease</keyword>
<protein>
    <recommendedName>
        <fullName evidence="7 14">Ribonuclease HII</fullName>
        <shortName evidence="14">RNase HII</shortName>
        <ecNumber evidence="6 14">3.1.26.4</ecNumber>
    </recommendedName>
</protein>
<evidence type="ECO:0000256" key="8">
    <source>
        <dbReference type="ARBA" id="ARBA00022490"/>
    </source>
</evidence>
<evidence type="ECO:0000256" key="10">
    <source>
        <dbReference type="ARBA" id="ARBA00022723"/>
    </source>
</evidence>
<evidence type="ECO:0000259" key="17">
    <source>
        <dbReference type="PROSITE" id="PS51975"/>
    </source>
</evidence>
<dbReference type="GO" id="GO:0003723">
    <property type="term" value="F:RNA binding"/>
    <property type="evidence" value="ECO:0007669"/>
    <property type="project" value="UniProtKB-UniRule"/>
</dbReference>
<evidence type="ECO:0000256" key="1">
    <source>
        <dbReference type="ARBA" id="ARBA00000077"/>
    </source>
</evidence>
<dbReference type="Proteomes" id="UP000293331">
    <property type="component" value="Unassembled WGS sequence"/>
</dbReference>
<dbReference type="HAMAP" id="MF_00052_B">
    <property type="entry name" value="RNase_HII_B"/>
    <property type="match status" value="1"/>
</dbReference>
<evidence type="ECO:0000256" key="6">
    <source>
        <dbReference type="ARBA" id="ARBA00012180"/>
    </source>
</evidence>
<feature type="domain" description="RNase H type-2" evidence="17">
    <location>
        <begin position="10"/>
        <end position="200"/>
    </location>
</feature>
<dbReference type="EMBL" id="SEWG01000005">
    <property type="protein sequence ID" value="RYU89259.1"/>
    <property type="molecule type" value="Genomic_DNA"/>
</dbReference>
<evidence type="ECO:0000256" key="14">
    <source>
        <dbReference type="HAMAP-Rule" id="MF_00052"/>
    </source>
</evidence>
<dbReference type="AlphaFoldDB" id="A0A4Q5LKM7"/>
<dbReference type="NCBIfam" id="NF000595">
    <property type="entry name" value="PRK00015.1-3"/>
    <property type="match status" value="1"/>
</dbReference>
<name>A0A4Q5LKM7_9SPHI</name>
<comment type="caution">
    <text evidence="18">The sequence shown here is derived from an EMBL/GenBank/DDBJ whole genome shotgun (WGS) entry which is preliminary data.</text>
</comment>
<dbReference type="PROSITE" id="PS51975">
    <property type="entry name" value="RNASE_H_2"/>
    <property type="match status" value="1"/>
</dbReference>
<dbReference type="PANTHER" id="PTHR10954">
    <property type="entry name" value="RIBONUCLEASE H2 SUBUNIT A"/>
    <property type="match status" value="1"/>
</dbReference>
<dbReference type="InterPro" id="IPR036397">
    <property type="entry name" value="RNaseH_sf"/>
</dbReference>
<dbReference type="CDD" id="cd07182">
    <property type="entry name" value="RNase_HII_bacteria_HII_like"/>
    <property type="match status" value="1"/>
</dbReference>
<evidence type="ECO:0000256" key="2">
    <source>
        <dbReference type="ARBA" id="ARBA00001946"/>
    </source>
</evidence>
<dbReference type="OrthoDB" id="9803420at2"/>
<dbReference type="InterPro" id="IPR012337">
    <property type="entry name" value="RNaseH-like_sf"/>
</dbReference>
<evidence type="ECO:0000313" key="19">
    <source>
        <dbReference type="Proteomes" id="UP000293331"/>
    </source>
</evidence>
<keyword evidence="19" id="KW-1185">Reference proteome</keyword>
<dbReference type="GO" id="GO:0032299">
    <property type="term" value="C:ribonuclease H2 complex"/>
    <property type="evidence" value="ECO:0007669"/>
    <property type="project" value="TreeGrafter"/>
</dbReference>
<dbReference type="InterPro" id="IPR001352">
    <property type="entry name" value="RNase_HII/HIII"/>
</dbReference>
<dbReference type="GO" id="GO:0004523">
    <property type="term" value="F:RNA-DNA hybrid ribonuclease activity"/>
    <property type="evidence" value="ECO:0007669"/>
    <property type="project" value="UniProtKB-UniRule"/>
</dbReference>
<evidence type="ECO:0000256" key="3">
    <source>
        <dbReference type="ARBA" id="ARBA00004065"/>
    </source>
</evidence>
<feature type="binding site" evidence="14 15">
    <location>
        <position position="17"/>
    </location>
    <ligand>
        <name>a divalent metal cation</name>
        <dbReference type="ChEBI" id="CHEBI:60240"/>
    </ligand>
</feature>
<dbReference type="InterPro" id="IPR024567">
    <property type="entry name" value="RNase_HII/HIII_dom"/>
</dbReference>
<keyword evidence="13 14" id="KW-0464">Manganese</keyword>
<reference evidence="18 19" key="1">
    <citation type="submission" date="2019-02" db="EMBL/GenBank/DDBJ databases">
        <title>Bacterial novel species Mucilaginibacter sp. 17JY9-4 isolated from soil.</title>
        <authorList>
            <person name="Jung H.-Y."/>
        </authorList>
    </citation>
    <scope>NUCLEOTIDE SEQUENCE [LARGE SCALE GENOMIC DNA]</scope>
    <source>
        <strain evidence="18 19">17JY9-4</strain>
    </source>
</reference>
<organism evidence="18 19">
    <name type="scientific">Mucilaginibacter terrigena</name>
    <dbReference type="NCBI Taxonomy" id="2492395"/>
    <lineage>
        <taxon>Bacteria</taxon>
        <taxon>Pseudomonadati</taxon>
        <taxon>Bacteroidota</taxon>
        <taxon>Sphingobacteriia</taxon>
        <taxon>Sphingobacteriales</taxon>
        <taxon>Sphingobacteriaceae</taxon>
        <taxon>Mucilaginibacter</taxon>
    </lineage>
</organism>
<evidence type="ECO:0000256" key="4">
    <source>
        <dbReference type="ARBA" id="ARBA00004496"/>
    </source>
</evidence>
<sequence length="230" mass="26260">MLLARYQHDFIEAGCDEAGRGCLAGPVFAAAVILPRDFDHHLLNDSKQLTEEVRYQLRIEIEEKAIAHAVAWCDNTEIDEINILNASFLAMHRAIDKLLCIPQFLIIDGNRFNKYGEIPHHCIVEGDAKYFSIAAASILAKTYRDDYMKQIALEHPEYDWHTNKGYPTISHRKMVLERGHTPYHRKTFKVTQPGQRGVPISEEFVENASPQTPLRLERGIKKKSPLPGEI</sequence>
<keyword evidence="11 14" id="KW-0255">Endonuclease</keyword>
<evidence type="ECO:0000313" key="18">
    <source>
        <dbReference type="EMBL" id="RYU89259.1"/>
    </source>
</evidence>
<evidence type="ECO:0000256" key="7">
    <source>
        <dbReference type="ARBA" id="ARBA00019179"/>
    </source>
</evidence>
<dbReference type="EC" id="3.1.26.4" evidence="6 14"/>
<feature type="binding site" evidence="14 15">
    <location>
        <position position="16"/>
    </location>
    <ligand>
        <name>a divalent metal cation</name>
        <dbReference type="ChEBI" id="CHEBI:60240"/>
    </ligand>
</feature>
<dbReference type="GO" id="GO:0006298">
    <property type="term" value="P:mismatch repair"/>
    <property type="evidence" value="ECO:0007669"/>
    <property type="project" value="TreeGrafter"/>
</dbReference>
<comment type="cofactor">
    <cofactor evidence="2">
        <name>Mg(2+)</name>
        <dbReference type="ChEBI" id="CHEBI:18420"/>
    </cofactor>
</comment>
<comment type="cofactor">
    <cofactor evidence="14 15">
        <name>Mn(2+)</name>
        <dbReference type="ChEBI" id="CHEBI:29035"/>
    </cofactor>
    <cofactor evidence="14 15">
        <name>Mg(2+)</name>
        <dbReference type="ChEBI" id="CHEBI:18420"/>
    </cofactor>
    <text evidence="14 15">Manganese or magnesium. Binds 1 divalent metal ion per monomer in the absence of substrate. May bind a second metal ion after substrate binding.</text>
</comment>
<evidence type="ECO:0000256" key="15">
    <source>
        <dbReference type="PROSITE-ProRule" id="PRU01319"/>
    </source>
</evidence>
<evidence type="ECO:0000256" key="16">
    <source>
        <dbReference type="RuleBase" id="RU003515"/>
    </source>
</evidence>
<accession>A0A4Q5LKM7</accession>
<evidence type="ECO:0000256" key="5">
    <source>
        <dbReference type="ARBA" id="ARBA00007383"/>
    </source>
</evidence>
<evidence type="ECO:0000256" key="12">
    <source>
        <dbReference type="ARBA" id="ARBA00022801"/>
    </source>
</evidence>
<evidence type="ECO:0000256" key="11">
    <source>
        <dbReference type="ARBA" id="ARBA00022759"/>
    </source>
</evidence>
<comment type="catalytic activity">
    <reaction evidence="1 14 15 16">
        <text>Endonucleolytic cleavage to 5'-phosphomonoester.</text>
        <dbReference type="EC" id="3.1.26.4"/>
    </reaction>
</comment>
<keyword evidence="12 14" id="KW-0378">Hydrolase</keyword>